<comment type="subcellular location">
    <subcellularLocation>
        <location evidence="1">Membrane</location>
        <topology evidence="1">Multi-pass membrane protein</topology>
    </subcellularLocation>
</comment>
<evidence type="ECO:0000313" key="8">
    <source>
        <dbReference type="EMBL" id="GAA2121022.1"/>
    </source>
</evidence>
<dbReference type="PANTHER" id="PTHR10057">
    <property type="entry name" value="PERIPHERAL-TYPE BENZODIAZEPINE RECEPTOR"/>
    <property type="match status" value="1"/>
</dbReference>
<dbReference type="InterPro" id="IPR004307">
    <property type="entry name" value="TspO_MBR"/>
</dbReference>
<organism evidence="8 9">
    <name type="scientific">Kocuria atrinae</name>
    <dbReference type="NCBI Taxonomy" id="592377"/>
    <lineage>
        <taxon>Bacteria</taxon>
        <taxon>Bacillati</taxon>
        <taxon>Actinomycetota</taxon>
        <taxon>Actinomycetes</taxon>
        <taxon>Micrococcales</taxon>
        <taxon>Micrococcaceae</taxon>
        <taxon>Kocuria</taxon>
    </lineage>
</organism>
<evidence type="ECO:0000313" key="9">
    <source>
        <dbReference type="Proteomes" id="UP001500166"/>
    </source>
</evidence>
<dbReference type="PANTHER" id="PTHR10057:SF0">
    <property type="entry name" value="TRANSLOCATOR PROTEIN"/>
    <property type="match status" value="1"/>
</dbReference>
<dbReference type="InterPro" id="IPR038330">
    <property type="entry name" value="TspO/MBR-related_sf"/>
</dbReference>
<reference evidence="8 9" key="1">
    <citation type="journal article" date="2019" name="Int. J. Syst. Evol. Microbiol.">
        <title>The Global Catalogue of Microorganisms (GCM) 10K type strain sequencing project: providing services to taxonomists for standard genome sequencing and annotation.</title>
        <authorList>
            <consortium name="The Broad Institute Genomics Platform"/>
            <consortium name="The Broad Institute Genome Sequencing Center for Infectious Disease"/>
            <person name="Wu L."/>
            <person name="Ma J."/>
        </authorList>
    </citation>
    <scope>NUCLEOTIDE SEQUENCE [LARGE SCALE GENOMIC DNA]</scope>
    <source>
        <strain evidence="8 9">JCM 15914</strain>
    </source>
</reference>
<dbReference type="RefSeq" id="WP_344225194.1">
    <property type="nucleotide sequence ID" value="NZ_BAAAQA010000025.1"/>
</dbReference>
<feature type="region of interest" description="Disordered" evidence="6">
    <location>
        <begin position="1"/>
        <end position="25"/>
    </location>
</feature>
<name>A0ABN2Y3F9_9MICC</name>
<keyword evidence="4 7" id="KW-1133">Transmembrane helix</keyword>
<evidence type="ECO:0000256" key="3">
    <source>
        <dbReference type="ARBA" id="ARBA00022692"/>
    </source>
</evidence>
<proteinExistence type="inferred from homology"/>
<sequence length="183" mass="19659">MKSHVSRSKKSSTRRERTRQSRRDRRKIALGTAAAVGACAAVGTLLTDPENSWYKSLRKPDWQPPAAAFPIVWTALYVDIAYVSYKVLADAHARNDTAEFKGYSRALGTNLALNAAWCGLFFRGERPVVSTIEAGALAASSIDLVRRAGKSHAGLGLLLSPYALWTSGATALSGAIAALNPEK</sequence>
<dbReference type="EMBL" id="BAAAQA010000025">
    <property type="protein sequence ID" value="GAA2121022.1"/>
    <property type="molecule type" value="Genomic_DNA"/>
</dbReference>
<evidence type="ECO:0000256" key="1">
    <source>
        <dbReference type="ARBA" id="ARBA00004141"/>
    </source>
</evidence>
<evidence type="ECO:0000256" key="5">
    <source>
        <dbReference type="ARBA" id="ARBA00023136"/>
    </source>
</evidence>
<evidence type="ECO:0000256" key="6">
    <source>
        <dbReference type="SAM" id="MobiDB-lite"/>
    </source>
</evidence>
<dbReference type="PIRSF" id="PIRSF005859">
    <property type="entry name" value="PBR"/>
    <property type="match status" value="1"/>
</dbReference>
<evidence type="ECO:0000256" key="2">
    <source>
        <dbReference type="ARBA" id="ARBA00007524"/>
    </source>
</evidence>
<dbReference type="Gene3D" id="1.20.1260.100">
    <property type="entry name" value="TspO/MBR protein"/>
    <property type="match status" value="1"/>
</dbReference>
<feature type="compositionally biased region" description="Basic residues" evidence="6">
    <location>
        <begin position="1"/>
        <end position="12"/>
    </location>
</feature>
<dbReference type="CDD" id="cd15904">
    <property type="entry name" value="TSPO_MBR"/>
    <property type="match status" value="1"/>
</dbReference>
<keyword evidence="9" id="KW-1185">Reference proteome</keyword>
<keyword evidence="5 7" id="KW-0472">Membrane</keyword>
<evidence type="ECO:0000256" key="7">
    <source>
        <dbReference type="SAM" id="Phobius"/>
    </source>
</evidence>
<protein>
    <submittedName>
        <fullName evidence="8">Tryptophan-rich sensory protein</fullName>
    </submittedName>
</protein>
<feature type="transmembrane region" description="Helical" evidence="7">
    <location>
        <begin position="65"/>
        <end position="85"/>
    </location>
</feature>
<evidence type="ECO:0000256" key="4">
    <source>
        <dbReference type="ARBA" id="ARBA00022989"/>
    </source>
</evidence>
<dbReference type="Pfam" id="PF03073">
    <property type="entry name" value="TspO_MBR"/>
    <property type="match status" value="1"/>
</dbReference>
<keyword evidence="3 7" id="KW-0812">Transmembrane</keyword>
<accession>A0ABN2Y3F9</accession>
<feature type="transmembrane region" description="Helical" evidence="7">
    <location>
        <begin position="155"/>
        <end position="179"/>
    </location>
</feature>
<comment type="caution">
    <text evidence="8">The sequence shown here is derived from an EMBL/GenBank/DDBJ whole genome shotgun (WGS) entry which is preliminary data.</text>
</comment>
<gene>
    <name evidence="8" type="ORF">GCM10009824_23260</name>
</gene>
<dbReference type="Proteomes" id="UP001500166">
    <property type="component" value="Unassembled WGS sequence"/>
</dbReference>
<comment type="similarity">
    <text evidence="2">Belongs to the TspO/BZRP family.</text>
</comment>